<dbReference type="InterPro" id="IPR032272">
    <property type="entry name" value="DUF4834"/>
</dbReference>
<keyword evidence="1" id="KW-0812">Transmembrane</keyword>
<protein>
    <submittedName>
        <fullName evidence="2">DUF4834 family protein</fullName>
    </submittedName>
</protein>
<reference evidence="2 3" key="1">
    <citation type="submission" date="2020-08" db="EMBL/GenBank/DDBJ databases">
        <title>Genome public.</title>
        <authorList>
            <person name="Liu C."/>
            <person name="Sun Q."/>
        </authorList>
    </citation>
    <scope>NUCLEOTIDE SEQUENCE [LARGE SCALE GENOMIC DNA]</scope>
    <source>
        <strain evidence="2 3">New-7</strain>
    </source>
</reference>
<organism evidence="2 3">
    <name type="scientific">Alistipes hominis</name>
    <dbReference type="NCBI Taxonomy" id="2763015"/>
    <lineage>
        <taxon>Bacteria</taxon>
        <taxon>Pseudomonadati</taxon>
        <taxon>Bacteroidota</taxon>
        <taxon>Bacteroidia</taxon>
        <taxon>Bacteroidales</taxon>
        <taxon>Rikenellaceae</taxon>
        <taxon>Alistipes</taxon>
    </lineage>
</organism>
<dbReference type="Proteomes" id="UP000636891">
    <property type="component" value="Unassembled WGS sequence"/>
</dbReference>
<comment type="caution">
    <text evidence="2">The sequence shown here is derived from an EMBL/GenBank/DDBJ whole genome shotgun (WGS) entry which is preliminary data.</text>
</comment>
<dbReference type="EMBL" id="JACOOK010000002">
    <property type="protein sequence ID" value="MBC5616147.1"/>
    <property type="molecule type" value="Genomic_DNA"/>
</dbReference>
<sequence length="93" mass="10696">MLTVLFFIIVGFYLFGLLGRLFLNYWIRKKQREFAEGGGGFSRTYMWGTGFGRSSRPKPEGDVTVRQTASAQKKVNRNVGDYVDYEEVKEEAN</sequence>
<proteinExistence type="predicted"/>
<accession>A0ABR7CKH1</accession>
<evidence type="ECO:0000313" key="2">
    <source>
        <dbReference type="EMBL" id="MBC5616147.1"/>
    </source>
</evidence>
<keyword evidence="1" id="KW-1133">Transmembrane helix</keyword>
<dbReference type="RefSeq" id="WP_118655448.1">
    <property type="nucleotide sequence ID" value="NZ_JACOOK010000002.1"/>
</dbReference>
<name>A0ABR7CKH1_9BACT</name>
<dbReference type="Pfam" id="PF16118">
    <property type="entry name" value="DUF4834"/>
    <property type="match status" value="1"/>
</dbReference>
<keyword evidence="1" id="KW-0472">Membrane</keyword>
<gene>
    <name evidence="2" type="ORF">H8S08_03820</name>
</gene>
<evidence type="ECO:0000256" key="1">
    <source>
        <dbReference type="SAM" id="Phobius"/>
    </source>
</evidence>
<keyword evidence="3" id="KW-1185">Reference proteome</keyword>
<feature type="transmembrane region" description="Helical" evidence="1">
    <location>
        <begin position="6"/>
        <end position="23"/>
    </location>
</feature>
<evidence type="ECO:0000313" key="3">
    <source>
        <dbReference type="Proteomes" id="UP000636891"/>
    </source>
</evidence>